<dbReference type="Proteomes" id="UP001431209">
    <property type="component" value="Unassembled WGS sequence"/>
</dbReference>
<comment type="caution">
    <text evidence="1">The sequence shown here is derived from an EMBL/GenBank/DDBJ whole genome shotgun (WGS) entry which is preliminary data.</text>
</comment>
<sequence>MEFPTPENVRWLSSVLEQTTGKTCDVQTVSTVEGSLVSGPHSDTAKIQLTFKDESQSLPRTLYWKKVIVKDLPHKASYKLYRDIYSYKTETSFYQYFAQKLTERNLRVAKSYFVEENFVSHNLEQSHFLLLLEDLFAQGFTQPHVLYERKHVFSCLRFLARLHSTFWNKTEQVQQLLWPEGSYWNLEKRPKDELTNLHITWPQLCERFSNEFKNKNFRSLGSLLQKWSPWVTEQMAQIKDRTLIHGDFKSANIFFRQDDNAAIQVATIDYQWSGAGAAIKDVMYLITSTHNIGLGVDNCKLEKEFLGVYCALLKEYGVQYDVEDALYHFKLASLDHARIIMAYFLNGATPESLEKASSDPGEVGYCISVPHLVSLLEYYIMLFDEIENKFSQ</sequence>
<evidence type="ECO:0000313" key="2">
    <source>
        <dbReference type="Proteomes" id="UP001431209"/>
    </source>
</evidence>
<dbReference type="SUPFAM" id="SSF56112">
    <property type="entry name" value="Protein kinase-like (PK-like)"/>
    <property type="match status" value="1"/>
</dbReference>
<dbReference type="PANTHER" id="PTHR11012">
    <property type="entry name" value="PROTEIN KINASE-LIKE DOMAIN-CONTAINING"/>
    <property type="match status" value="1"/>
</dbReference>
<dbReference type="InterPro" id="IPR004119">
    <property type="entry name" value="EcKL"/>
</dbReference>
<evidence type="ECO:0000313" key="1">
    <source>
        <dbReference type="EMBL" id="KAL0489705.1"/>
    </source>
</evidence>
<dbReference type="InterPro" id="IPR011009">
    <property type="entry name" value="Kinase-like_dom_sf"/>
</dbReference>
<dbReference type="AlphaFoldDB" id="A0AAW2ZLN7"/>
<dbReference type="EMBL" id="JAOPGA020001590">
    <property type="protein sequence ID" value="KAL0489705.1"/>
    <property type="molecule type" value="Genomic_DNA"/>
</dbReference>
<dbReference type="Gene3D" id="3.90.1200.10">
    <property type="match status" value="1"/>
</dbReference>
<accession>A0AAW2ZLN7</accession>
<gene>
    <name evidence="1" type="ORF">AKO1_011411</name>
</gene>
<name>A0AAW2ZLN7_9EUKA</name>
<organism evidence="1 2">
    <name type="scientific">Acrasis kona</name>
    <dbReference type="NCBI Taxonomy" id="1008807"/>
    <lineage>
        <taxon>Eukaryota</taxon>
        <taxon>Discoba</taxon>
        <taxon>Heterolobosea</taxon>
        <taxon>Tetramitia</taxon>
        <taxon>Eutetramitia</taxon>
        <taxon>Acrasidae</taxon>
        <taxon>Acrasis</taxon>
    </lineage>
</organism>
<reference evidence="1 2" key="1">
    <citation type="submission" date="2024-03" db="EMBL/GenBank/DDBJ databases">
        <title>The Acrasis kona genome and developmental transcriptomes reveal deep origins of eukaryotic multicellular pathways.</title>
        <authorList>
            <person name="Sheikh S."/>
            <person name="Fu C.-J."/>
            <person name="Brown M.W."/>
            <person name="Baldauf S.L."/>
        </authorList>
    </citation>
    <scope>NUCLEOTIDE SEQUENCE [LARGE SCALE GENOMIC DNA]</scope>
    <source>
        <strain evidence="1 2">ATCC MYA-3509</strain>
    </source>
</reference>
<protein>
    <recommendedName>
        <fullName evidence="3">CHK kinase-like domain-containing protein</fullName>
    </recommendedName>
</protein>
<keyword evidence="2" id="KW-1185">Reference proteome</keyword>
<proteinExistence type="predicted"/>
<evidence type="ECO:0008006" key="3">
    <source>
        <dbReference type="Google" id="ProtNLM"/>
    </source>
</evidence>
<dbReference type="Pfam" id="PF02958">
    <property type="entry name" value="EcKL"/>
    <property type="match status" value="1"/>
</dbReference>
<dbReference type="PANTHER" id="PTHR11012:SF30">
    <property type="entry name" value="PROTEIN KINASE-LIKE DOMAIN-CONTAINING"/>
    <property type="match status" value="1"/>
</dbReference>